<evidence type="ECO:0000313" key="2">
    <source>
        <dbReference type="EMBL" id="KAJ7309308.1"/>
    </source>
</evidence>
<sequence>MQFSTVLALIAFSTAPAVLGQVGTHCGTTSDATFSDCQALVDPGTWDGAWAADTNVCHYSNPDDLFGAPAEAYNTACHGNCCVYFASKTGGKPDKEQTRQDAIGLFGCADISANKVNALVFKEQAYGVCLSNGDGCGDCFDDKDFSGGCANC</sequence>
<accession>A0AAD6Z710</accession>
<evidence type="ECO:0000313" key="3">
    <source>
        <dbReference type="Proteomes" id="UP001218218"/>
    </source>
</evidence>
<comment type="caution">
    <text evidence="2">The sequence shown here is derived from an EMBL/GenBank/DDBJ whole genome shotgun (WGS) entry which is preliminary data.</text>
</comment>
<feature type="signal peptide" evidence="1">
    <location>
        <begin position="1"/>
        <end position="20"/>
    </location>
</feature>
<protein>
    <submittedName>
        <fullName evidence="2">Uncharacterized protein</fullName>
    </submittedName>
</protein>
<reference evidence="2" key="1">
    <citation type="submission" date="2023-03" db="EMBL/GenBank/DDBJ databases">
        <title>Massive genome expansion in bonnet fungi (Mycena s.s.) driven by repeated elements and novel gene families across ecological guilds.</title>
        <authorList>
            <consortium name="Lawrence Berkeley National Laboratory"/>
            <person name="Harder C.B."/>
            <person name="Miyauchi S."/>
            <person name="Viragh M."/>
            <person name="Kuo A."/>
            <person name="Thoen E."/>
            <person name="Andreopoulos B."/>
            <person name="Lu D."/>
            <person name="Skrede I."/>
            <person name="Drula E."/>
            <person name="Henrissat B."/>
            <person name="Morin E."/>
            <person name="Kohler A."/>
            <person name="Barry K."/>
            <person name="LaButti K."/>
            <person name="Morin E."/>
            <person name="Salamov A."/>
            <person name="Lipzen A."/>
            <person name="Mereny Z."/>
            <person name="Hegedus B."/>
            <person name="Baldrian P."/>
            <person name="Stursova M."/>
            <person name="Weitz H."/>
            <person name="Taylor A."/>
            <person name="Grigoriev I.V."/>
            <person name="Nagy L.G."/>
            <person name="Martin F."/>
            <person name="Kauserud H."/>
        </authorList>
    </citation>
    <scope>NUCLEOTIDE SEQUENCE</scope>
    <source>
        <strain evidence="2">CBHHK002</strain>
    </source>
</reference>
<gene>
    <name evidence="2" type="ORF">DFH08DRAFT_1049978</name>
</gene>
<proteinExistence type="predicted"/>
<organism evidence="2 3">
    <name type="scientific">Mycena albidolilacea</name>
    <dbReference type="NCBI Taxonomy" id="1033008"/>
    <lineage>
        <taxon>Eukaryota</taxon>
        <taxon>Fungi</taxon>
        <taxon>Dikarya</taxon>
        <taxon>Basidiomycota</taxon>
        <taxon>Agaricomycotina</taxon>
        <taxon>Agaricomycetes</taxon>
        <taxon>Agaricomycetidae</taxon>
        <taxon>Agaricales</taxon>
        <taxon>Marasmiineae</taxon>
        <taxon>Mycenaceae</taxon>
        <taxon>Mycena</taxon>
    </lineage>
</organism>
<keyword evidence="3" id="KW-1185">Reference proteome</keyword>
<keyword evidence="1" id="KW-0732">Signal</keyword>
<feature type="chain" id="PRO_5042009936" evidence="1">
    <location>
        <begin position="21"/>
        <end position="152"/>
    </location>
</feature>
<evidence type="ECO:0000256" key="1">
    <source>
        <dbReference type="SAM" id="SignalP"/>
    </source>
</evidence>
<dbReference type="AlphaFoldDB" id="A0AAD6Z710"/>
<dbReference type="Proteomes" id="UP001218218">
    <property type="component" value="Unassembled WGS sequence"/>
</dbReference>
<dbReference type="EMBL" id="JARIHO010000082">
    <property type="protein sequence ID" value="KAJ7309308.1"/>
    <property type="molecule type" value="Genomic_DNA"/>
</dbReference>
<name>A0AAD6Z710_9AGAR</name>